<evidence type="ECO:0000256" key="2">
    <source>
        <dbReference type="ARBA" id="ARBA00022490"/>
    </source>
</evidence>
<protein>
    <submittedName>
        <fullName evidence="6">Ribosomal-protein-alanine N-acetyltransferase</fullName>
    </submittedName>
</protein>
<dbReference type="InterPro" id="IPR000182">
    <property type="entry name" value="GNAT_dom"/>
</dbReference>
<evidence type="ECO:0000313" key="6">
    <source>
        <dbReference type="EMBL" id="TCD16332.1"/>
    </source>
</evidence>
<evidence type="ECO:0000256" key="3">
    <source>
        <dbReference type="ARBA" id="ARBA00022679"/>
    </source>
</evidence>
<dbReference type="AlphaFoldDB" id="A0A4V2MP54"/>
<feature type="domain" description="N-acetyltransferase" evidence="5">
    <location>
        <begin position="12"/>
        <end position="163"/>
    </location>
</feature>
<gene>
    <name evidence="6" type="primary">rimI</name>
    <name evidence="6" type="ORF">E0D97_02565</name>
</gene>
<dbReference type="InterPro" id="IPR016181">
    <property type="entry name" value="Acyl_CoA_acyltransferase"/>
</dbReference>
<dbReference type="GO" id="GO:0008080">
    <property type="term" value="F:N-acetyltransferase activity"/>
    <property type="evidence" value="ECO:0007669"/>
    <property type="project" value="InterPro"/>
</dbReference>
<keyword evidence="7" id="KW-1185">Reference proteome</keyword>
<dbReference type="EMBL" id="SJST01000001">
    <property type="protein sequence ID" value="TCD16332.1"/>
    <property type="molecule type" value="Genomic_DNA"/>
</dbReference>
<evidence type="ECO:0000259" key="5">
    <source>
        <dbReference type="PROSITE" id="PS51186"/>
    </source>
</evidence>
<sequence length="163" mass="18517">MRLLDRIWPLDVVIDPMTPDHAHRMSELHRLTFSRPWTDGEFSDLLAQKTVFGFVARELRRGKAQVLGFVLVREAAGEAEILTITVAPEWQGRGLGRKLMDSVLAKAHGERIEAIFLEVDETNQPALSLYRKLGFFQVGGRPDYYRDRLGRASAALVMRRDLG</sequence>
<dbReference type="PROSITE" id="PS51186">
    <property type="entry name" value="GNAT"/>
    <property type="match status" value="1"/>
</dbReference>
<comment type="caution">
    <text evidence="6">The sequence shown here is derived from an EMBL/GenBank/DDBJ whole genome shotgun (WGS) entry which is preliminary data.</text>
</comment>
<keyword evidence="3 6" id="KW-0808">Transferase</keyword>
<dbReference type="Proteomes" id="UP000291301">
    <property type="component" value="Unassembled WGS sequence"/>
</dbReference>
<organism evidence="6 7">
    <name type="scientific">Oricola cellulosilytica</name>
    <dbReference type="NCBI Taxonomy" id="1429082"/>
    <lineage>
        <taxon>Bacteria</taxon>
        <taxon>Pseudomonadati</taxon>
        <taxon>Pseudomonadota</taxon>
        <taxon>Alphaproteobacteria</taxon>
        <taxon>Hyphomicrobiales</taxon>
        <taxon>Ahrensiaceae</taxon>
        <taxon>Oricola</taxon>
    </lineage>
</organism>
<evidence type="ECO:0000256" key="1">
    <source>
        <dbReference type="ARBA" id="ARBA00005395"/>
    </source>
</evidence>
<dbReference type="InterPro" id="IPR050680">
    <property type="entry name" value="YpeA/RimI_acetyltransf"/>
</dbReference>
<evidence type="ECO:0000256" key="4">
    <source>
        <dbReference type="ARBA" id="ARBA00023315"/>
    </source>
</evidence>
<dbReference type="Gene3D" id="3.40.630.30">
    <property type="match status" value="1"/>
</dbReference>
<dbReference type="InterPro" id="IPR006464">
    <property type="entry name" value="AcTrfase_RimI/Ard1"/>
</dbReference>
<accession>A0A4V2MP54</accession>
<dbReference type="SUPFAM" id="SSF55729">
    <property type="entry name" value="Acyl-CoA N-acyltransferases (Nat)"/>
    <property type="match status" value="1"/>
</dbReference>
<dbReference type="NCBIfam" id="TIGR01575">
    <property type="entry name" value="rimI"/>
    <property type="match status" value="1"/>
</dbReference>
<evidence type="ECO:0000313" key="7">
    <source>
        <dbReference type="Proteomes" id="UP000291301"/>
    </source>
</evidence>
<comment type="similarity">
    <text evidence="1">Belongs to the acetyltransferase family. RimI subfamily.</text>
</comment>
<dbReference type="RefSeq" id="WP_131565100.1">
    <property type="nucleotide sequence ID" value="NZ_JAINFK010000001.1"/>
</dbReference>
<dbReference type="CDD" id="cd04301">
    <property type="entry name" value="NAT_SF"/>
    <property type="match status" value="1"/>
</dbReference>
<reference evidence="6 7" key="1">
    <citation type="journal article" date="2015" name="Antonie Van Leeuwenhoek">
        <title>Oricola cellulosilytica gen. nov., sp. nov., a cellulose-degrading bacterium of the family Phyllobacteriaceae isolated from surface seashore water, and emended descriptions of Mesorhizobium loti and Phyllobacterium myrsinacearum.</title>
        <authorList>
            <person name="Hameed A."/>
            <person name="Shahina M."/>
            <person name="Lai W.A."/>
            <person name="Lin S.Y."/>
            <person name="Young L.S."/>
            <person name="Liu Y.C."/>
            <person name="Hsu Y.H."/>
            <person name="Young C.C."/>
        </authorList>
    </citation>
    <scope>NUCLEOTIDE SEQUENCE [LARGE SCALE GENOMIC DNA]</scope>
    <source>
        <strain evidence="6 7">KCTC 52183</strain>
    </source>
</reference>
<name>A0A4V2MP54_9HYPH</name>
<proteinExistence type="inferred from homology"/>
<dbReference type="Pfam" id="PF00583">
    <property type="entry name" value="Acetyltransf_1"/>
    <property type="match status" value="1"/>
</dbReference>
<dbReference type="OrthoDB" id="9804026at2"/>
<dbReference type="PANTHER" id="PTHR43420:SF44">
    <property type="entry name" value="ACETYLTRANSFERASE YPEA"/>
    <property type="match status" value="1"/>
</dbReference>
<keyword evidence="4" id="KW-0012">Acyltransferase</keyword>
<dbReference type="PANTHER" id="PTHR43420">
    <property type="entry name" value="ACETYLTRANSFERASE"/>
    <property type="match status" value="1"/>
</dbReference>
<keyword evidence="2" id="KW-0963">Cytoplasm</keyword>